<dbReference type="AlphaFoldDB" id="A0A2N6CTJ2"/>
<dbReference type="Gene3D" id="3.40.50.150">
    <property type="entry name" value="Vaccinia Virus protein VP39"/>
    <property type="match status" value="1"/>
</dbReference>
<feature type="binding site" evidence="5">
    <location>
        <position position="172"/>
    </location>
    <ligand>
        <name>S-adenosyl-L-methionine</name>
        <dbReference type="ChEBI" id="CHEBI:59789"/>
    </ligand>
</feature>
<dbReference type="PROSITE" id="PS00092">
    <property type="entry name" value="N6_MTASE"/>
    <property type="match status" value="1"/>
</dbReference>
<feature type="binding site" evidence="5">
    <location>
        <position position="144"/>
    </location>
    <ligand>
        <name>S-adenosyl-L-methionine</name>
        <dbReference type="ChEBI" id="CHEBI:59789"/>
    </ligand>
</feature>
<evidence type="ECO:0000256" key="4">
    <source>
        <dbReference type="ARBA" id="ARBA00048391"/>
    </source>
</evidence>
<dbReference type="InterPro" id="IPR040758">
    <property type="entry name" value="PrmC_N"/>
</dbReference>
<gene>
    <name evidence="5 8" type="primary">prmC</name>
    <name evidence="8" type="ORF">C0630_13395</name>
</gene>
<dbReference type="Pfam" id="PF05175">
    <property type="entry name" value="MTS"/>
    <property type="match status" value="1"/>
</dbReference>
<dbReference type="Proteomes" id="UP000235015">
    <property type="component" value="Unassembled WGS sequence"/>
</dbReference>
<keyword evidence="1 5" id="KW-0489">Methyltransferase</keyword>
<comment type="function">
    <text evidence="5">Methylates the class 1 translation termination release factors RF1/PrfA and RF2/PrfB on the glutamine residue of the universally conserved GGQ motif.</text>
</comment>
<dbReference type="NCBIfam" id="TIGR03534">
    <property type="entry name" value="RF_mod_PrmC"/>
    <property type="match status" value="1"/>
</dbReference>
<name>A0A2N6CTJ2_9GAMM</name>
<dbReference type="InterPro" id="IPR002052">
    <property type="entry name" value="DNA_methylase_N6_adenine_CS"/>
</dbReference>
<sequence length="289" mass="31775">MTADGPLSIVAALRLAGQTHRLPPLEAQALLAHVLQCPRSHLYAWPEQHLSGDQQTDFLVLIERRDRGEPLAYLTGYREFWSLPLRVTPDTLIPRPETELLVECALELLKQRESATVADLGTGSGAIAAAIACEHPQARLIATDISAAALAVAESNFQTLQLHNIELRRGSWMASLKTGERCDLILSNPPYVAEGDPHLQRDGLPWEPVTALTSGPDGLGDIRKLIADAPPHLRPEGWLIIEHGLDQGSAVRQLFSQAGYRAISTHQDLELRDRLTKGKRPVDDVNNFD</sequence>
<evidence type="ECO:0000256" key="1">
    <source>
        <dbReference type="ARBA" id="ARBA00022603"/>
    </source>
</evidence>
<keyword evidence="2 5" id="KW-0808">Transferase</keyword>
<evidence type="ECO:0000259" key="6">
    <source>
        <dbReference type="Pfam" id="PF05175"/>
    </source>
</evidence>
<keyword evidence="3 5" id="KW-0949">S-adenosyl-L-methionine</keyword>
<accession>A0A2N6CTJ2</accession>
<evidence type="ECO:0000259" key="7">
    <source>
        <dbReference type="Pfam" id="PF17827"/>
    </source>
</evidence>
<dbReference type="Gene3D" id="1.10.8.10">
    <property type="entry name" value="DNA helicase RuvA subunit, C-terminal domain"/>
    <property type="match status" value="1"/>
</dbReference>
<dbReference type="Pfam" id="PF17827">
    <property type="entry name" value="PrmC_N"/>
    <property type="match status" value="1"/>
</dbReference>
<dbReference type="EMBL" id="PKUN01000023">
    <property type="protein sequence ID" value="PLX60458.1"/>
    <property type="molecule type" value="Genomic_DNA"/>
</dbReference>
<dbReference type="GO" id="GO:0003676">
    <property type="term" value="F:nucleic acid binding"/>
    <property type="evidence" value="ECO:0007669"/>
    <property type="project" value="InterPro"/>
</dbReference>
<feature type="binding site" evidence="5">
    <location>
        <begin position="188"/>
        <end position="191"/>
    </location>
    <ligand>
        <name>substrate</name>
    </ligand>
</feature>
<comment type="similarity">
    <text evidence="5">Belongs to the protein N5-glutamine methyltransferase family. PrmC subfamily.</text>
</comment>
<dbReference type="NCBIfam" id="TIGR00536">
    <property type="entry name" value="hemK_fam"/>
    <property type="match status" value="1"/>
</dbReference>
<organism evidence="8 9">
    <name type="scientific">Sedimenticola selenatireducens</name>
    <dbReference type="NCBI Taxonomy" id="191960"/>
    <lineage>
        <taxon>Bacteria</taxon>
        <taxon>Pseudomonadati</taxon>
        <taxon>Pseudomonadota</taxon>
        <taxon>Gammaproteobacteria</taxon>
        <taxon>Chromatiales</taxon>
        <taxon>Sedimenticolaceae</taxon>
        <taxon>Sedimenticola</taxon>
    </lineage>
</organism>
<comment type="catalytic activity">
    <reaction evidence="4 5">
        <text>L-glutaminyl-[peptide chain release factor] + S-adenosyl-L-methionine = N(5)-methyl-L-glutaminyl-[peptide chain release factor] + S-adenosyl-L-homocysteine + H(+)</text>
        <dbReference type="Rhea" id="RHEA:42896"/>
        <dbReference type="Rhea" id="RHEA-COMP:10271"/>
        <dbReference type="Rhea" id="RHEA-COMP:10272"/>
        <dbReference type="ChEBI" id="CHEBI:15378"/>
        <dbReference type="ChEBI" id="CHEBI:30011"/>
        <dbReference type="ChEBI" id="CHEBI:57856"/>
        <dbReference type="ChEBI" id="CHEBI:59789"/>
        <dbReference type="ChEBI" id="CHEBI:61891"/>
        <dbReference type="EC" id="2.1.1.297"/>
    </reaction>
</comment>
<feature type="domain" description="Release factor glutamine methyltransferase N-terminal" evidence="7">
    <location>
        <begin position="11"/>
        <end position="76"/>
    </location>
</feature>
<dbReference type="GO" id="GO:0102559">
    <property type="term" value="F:peptide chain release factor N(5)-glutamine methyltransferase activity"/>
    <property type="evidence" value="ECO:0007669"/>
    <property type="project" value="UniProtKB-EC"/>
</dbReference>
<evidence type="ECO:0000313" key="9">
    <source>
        <dbReference type="Proteomes" id="UP000235015"/>
    </source>
</evidence>
<evidence type="ECO:0000256" key="5">
    <source>
        <dbReference type="HAMAP-Rule" id="MF_02126"/>
    </source>
</evidence>
<proteinExistence type="inferred from homology"/>
<dbReference type="InterPro" id="IPR004556">
    <property type="entry name" value="HemK-like"/>
</dbReference>
<dbReference type="GO" id="GO:0032259">
    <property type="term" value="P:methylation"/>
    <property type="evidence" value="ECO:0007669"/>
    <property type="project" value="UniProtKB-KW"/>
</dbReference>
<dbReference type="HAMAP" id="MF_02126">
    <property type="entry name" value="RF_methyltr_PrmC"/>
    <property type="match status" value="1"/>
</dbReference>
<dbReference type="InterPro" id="IPR019874">
    <property type="entry name" value="RF_methyltr_PrmC"/>
</dbReference>
<feature type="binding site" evidence="5">
    <location>
        <position position="188"/>
    </location>
    <ligand>
        <name>S-adenosyl-L-methionine</name>
        <dbReference type="ChEBI" id="CHEBI:59789"/>
    </ligand>
</feature>
<dbReference type="PANTHER" id="PTHR18895">
    <property type="entry name" value="HEMK METHYLTRANSFERASE"/>
    <property type="match status" value="1"/>
</dbReference>
<dbReference type="PANTHER" id="PTHR18895:SF74">
    <property type="entry name" value="MTRF1L RELEASE FACTOR GLUTAMINE METHYLTRANSFERASE"/>
    <property type="match status" value="1"/>
</dbReference>
<dbReference type="InterPro" id="IPR029063">
    <property type="entry name" value="SAM-dependent_MTases_sf"/>
</dbReference>
<evidence type="ECO:0000256" key="3">
    <source>
        <dbReference type="ARBA" id="ARBA00022691"/>
    </source>
</evidence>
<dbReference type="FunFam" id="3.40.50.150:FF:000053">
    <property type="entry name" value="Release factor glutamine methyltransferase"/>
    <property type="match status" value="1"/>
</dbReference>
<protein>
    <recommendedName>
        <fullName evidence="5">Release factor glutamine methyltransferase</fullName>
        <shortName evidence="5">RF MTase</shortName>
        <ecNumber evidence="5">2.1.1.297</ecNumber>
    </recommendedName>
    <alternativeName>
        <fullName evidence="5">N5-glutamine methyltransferase PrmC</fullName>
    </alternativeName>
    <alternativeName>
        <fullName evidence="5">Protein-(glutamine-N5) MTase PrmC</fullName>
    </alternativeName>
    <alternativeName>
        <fullName evidence="5">Protein-glutamine N-methyltransferase PrmC</fullName>
    </alternativeName>
</protein>
<feature type="domain" description="Methyltransferase small" evidence="6">
    <location>
        <begin position="106"/>
        <end position="196"/>
    </location>
</feature>
<evidence type="ECO:0000313" key="8">
    <source>
        <dbReference type="EMBL" id="PLX60458.1"/>
    </source>
</evidence>
<dbReference type="InterPro" id="IPR050320">
    <property type="entry name" value="N5-glutamine_MTase"/>
</dbReference>
<dbReference type="RefSeq" id="WP_273440020.1">
    <property type="nucleotide sequence ID" value="NZ_PKUN01000023.1"/>
</dbReference>
<reference evidence="8 9" key="1">
    <citation type="submission" date="2017-11" db="EMBL/GenBank/DDBJ databases">
        <title>Genome-resolved metagenomics identifies genetic mobility, metabolic interactions, and unexpected diversity in perchlorate-reducing communities.</title>
        <authorList>
            <person name="Barnum T.P."/>
            <person name="Figueroa I.A."/>
            <person name="Carlstrom C.I."/>
            <person name="Lucas L.N."/>
            <person name="Engelbrektson A.L."/>
            <person name="Coates J.D."/>
        </authorList>
    </citation>
    <scope>NUCLEOTIDE SEQUENCE [LARGE SCALE GENOMIC DNA]</scope>
    <source>
        <strain evidence="8">BM301</strain>
    </source>
</reference>
<dbReference type="CDD" id="cd02440">
    <property type="entry name" value="AdoMet_MTases"/>
    <property type="match status" value="1"/>
</dbReference>
<dbReference type="SUPFAM" id="SSF53335">
    <property type="entry name" value="S-adenosyl-L-methionine-dependent methyltransferases"/>
    <property type="match status" value="1"/>
</dbReference>
<evidence type="ECO:0000256" key="2">
    <source>
        <dbReference type="ARBA" id="ARBA00022679"/>
    </source>
</evidence>
<feature type="binding site" evidence="5">
    <location>
        <begin position="121"/>
        <end position="125"/>
    </location>
    <ligand>
        <name>S-adenosyl-L-methionine</name>
        <dbReference type="ChEBI" id="CHEBI:59789"/>
    </ligand>
</feature>
<dbReference type="EC" id="2.1.1.297" evidence="5"/>
<comment type="caution">
    <text evidence="8">The sequence shown here is derived from an EMBL/GenBank/DDBJ whole genome shotgun (WGS) entry which is preliminary data.</text>
</comment>
<dbReference type="InterPro" id="IPR007848">
    <property type="entry name" value="Small_mtfrase_dom"/>
</dbReference>